<keyword evidence="2" id="KW-1185">Reference proteome</keyword>
<organism evidence="1 2">
    <name type="scientific">Pseudaquabacterium pictum</name>
    <dbReference type="NCBI Taxonomy" id="2315236"/>
    <lineage>
        <taxon>Bacteria</taxon>
        <taxon>Pseudomonadati</taxon>
        <taxon>Pseudomonadota</taxon>
        <taxon>Betaproteobacteria</taxon>
        <taxon>Burkholderiales</taxon>
        <taxon>Sphaerotilaceae</taxon>
        <taxon>Pseudaquabacterium</taxon>
    </lineage>
</organism>
<reference evidence="2" key="1">
    <citation type="submission" date="2019-03" db="EMBL/GenBank/DDBJ databases">
        <title>Aquabacterium pictum sp.nov., the first bacteriochlorophyll a-containing freshwater bacterium in the genus Aquabacterium of the class Betaproteobacteria.</title>
        <authorList>
            <person name="Hirose S."/>
            <person name="Tank M."/>
            <person name="Hara E."/>
            <person name="Tamaki H."/>
            <person name="Takaichi S."/>
            <person name="Haruta S."/>
            <person name="Hanada S."/>
        </authorList>
    </citation>
    <scope>NUCLEOTIDE SEQUENCE [LARGE SCALE GENOMIC DNA]</scope>
    <source>
        <strain evidence="2">W35</strain>
    </source>
</reference>
<dbReference type="AlphaFoldDB" id="A0A480AY42"/>
<dbReference type="Proteomes" id="UP000301751">
    <property type="component" value="Unassembled WGS sequence"/>
</dbReference>
<dbReference type="OrthoDB" id="7358314at2"/>
<gene>
    <name evidence="1" type="ORF">AQPW35_54450</name>
</gene>
<name>A0A480AY42_9BURK</name>
<accession>A0A480AY42</accession>
<evidence type="ECO:0000313" key="1">
    <source>
        <dbReference type="EMBL" id="GCL66364.1"/>
    </source>
</evidence>
<dbReference type="EMBL" id="BJCL01000038">
    <property type="protein sequence ID" value="GCL66364.1"/>
    <property type="molecule type" value="Genomic_DNA"/>
</dbReference>
<evidence type="ECO:0000313" key="2">
    <source>
        <dbReference type="Proteomes" id="UP000301751"/>
    </source>
</evidence>
<comment type="caution">
    <text evidence="1">The sequence shown here is derived from an EMBL/GenBank/DDBJ whole genome shotgun (WGS) entry which is preliminary data.</text>
</comment>
<proteinExistence type="predicted"/>
<sequence>MKARYGRLLSRNYWRAISRADREILCSYGRGQIPRRAAMGALGLRDYGELLALLSRARVPIPLVSIDLRREMVARTVEMLSRPSRP</sequence>
<protein>
    <submittedName>
        <fullName evidence="1">Uncharacterized protein</fullName>
    </submittedName>
</protein>
<dbReference type="RefSeq" id="WP_137736061.1">
    <property type="nucleotide sequence ID" value="NZ_BJCL01000038.1"/>
</dbReference>